<dbReference type="Proteomes" id="UP000428328">
    <property type="component" value="Chromosome"/>
</dbReference>
<protein>
    <submittedName>
        <fullName evidence="10">Mechanosensitive ion channel</fullName>
    </submittedName>
</protein>
<dbReference type="InterPro" id="IPR049278">
    <property type="entry name" value="MS_channel_C"/>
</dbReference>
<keyword evidence="5 7" id="KW-1133">Transmembrane helix</keyword>
<evidence type="ECO:0000313" key="11">
    <source>
        <dbReference type="Proteomes" id="UP000428328"/>
    </source>
</evidence>
<keyword evidence="6 7" id="KW-0472">Membrane</keyword>
<accession>A0A6I6JB14</accession>
<keyword evidence="3" id="KW-1003">Cell membrane</keyword>
<evidence type="ECO:0000256" key="7">
    <source>
        <dbReference type="SAM" id="Phobius"/>
    </source>
</evidence>
<dbReference type="EMBL" id="CP046400">
    <property type="protein sequence ID" value="QGY39925.1"/>
    <property type="molecule type" value="Genomic_DNA"/>
</dbReference>
<dbReference type="Gene3D" id="3.30.70.100">
    <property type="match status" value="1"/>
</dbReference>
<dbReference type="AlphaFoldDB" id="A0A6I6JB14"/>
<dbReference type="Gene3D" id="1.10.287.1260">
    <property type="match status" value="1"/>
</dbReference>
<evidence type="ECO:0000256" key="6">
    <source>
        <dbReference type="ARBA" id="ARBA00023136"/>
    </source>
</evidence>
<dbReference type="InterPro" id="IPR011066">
    <property type="entry name" value="MscS_channel_C_sf"/>
</dbReference>
<dbReference type="GO" id="GO:0008381">
    <property type="term" value="F:mechanosensitive monoatomic ion channel activity"/>
    <property type="evidence" value="ECO:0007669"/>
    <property type="project" value="InterPro"/>
</dbReference>
<gene>
    <name evidence="10" type="ORF">GM415_07230</name>
</gene>
<proteinExistence type="inferred from homology"/>
<dbReference type="InterPro" id="IPR023408">
    <property type="entry name" value="MscS_beta-dom_sf"/>
</dbReference>
<keyword evidence="4 7" id="KW-0812">Transmembrane</keyword>
<evidence type="ECO:0000256" key="4">
    <source>
        <dbReference type="ARBA" id="ARBA00022692"/>
    </source>
</evidence>
<dbReference type="PANTHER" id="PTHR30221:SF1">
    <property type="entry name" value="SMALL-CONDUCTANCE MECHANOSENSITIVE CHANNEL"/>
    <property type="match status" value="1"/>
</dbReference>
<evidence type="ECO:0000256" key="1">
    <source>
        <dbReference type="ARBA" id="ARBA00004651"/>
    </source>
</evidence>
<feature type="domain" description="Mechanosensitive ion channel MscS C-terminal" evidence="9">
    <location>
        <begin position="203"/>
        <end position="283"/>
    </location>
</feature>
<feature type="transmembrane region" description="Helical" evidence="7">
    <location>
        <begin position="108"/>
        <end position="129"/>
    </location>
</feature>
<reference evidence="10 11" key="1">
    <citation type="submission" date="2019-11" db="EMBL/GenBank/DDBJ databases">
        <authorList>
            <person name="Zheng R.K."/>
            <person name="Sun C.M."/>
        </authorList>
    </citation>
    <scope>NUCLEOTIDE SEQUENCE [LARGE SCALE GENOMIC DNA]</scope>
    <source>
        <strain evidence="10 11">SRB007</strain>
    </source>
</reference>
<evidence type="ECO:0000313" key="10">
    <source>
        <dbReference type="EMBL" id="QGY39925.1"/>
    </source>
</evidence>
<evidence type="ECO:0000256" key="3">
    <source>
        <dbReference type="ARBA" id="ARBA00022475"/>
    </source>
</evidence>
<dbReference type="InterPro" id="IPR006685">
    <property type="entry name" value="MscS_channel_2nd"/>
</dbReference>
<dbReference type="GO" id="GO:0005886">
    <property type="term" value="C:plasma membrane"/>
    <property type="evidence" value="ECO:0007669"/>
    <property type="project" value="UniProtKB-SubCell"/>
</dbReference>
<dbReference type="RefSeq" id="WP_158947149.1">
    <property type="nucleotide sequence ID" value="NZ_CP046400.1"/>
</dbReference>
<organism evidence="10 11">
    <name type="scientific">Pseudodesulfovibrio cashew</name>
    <dbReference type="NCBI Taxonomy" id="2678688"/>
    <lineage>
        <taxon>Bacteria</taxon>
        <taxon>Pseudomonadati</taxon>
        <taxon>Thermodesulfobacteriota</taxon>
        <taxon>Desulfovibrionia</taxon>
        <taxon>Desulfovibrionales</taxon>
        <taxon>Desulfovibrionaceae</taxon>
    </lineage>
</organism>
<evidence type="ECO:0000259" key="9">
    <source>
        <dbReference type="Pfam" id="PF21082"/>
    </source>
</evidence>
<evidence type="ECO:0000259" key="8">
    <source>
        <dbReference type="Pfam" id="PF00924"/>
    </source>
</evidence>
<name>A0A6I6JB14_9BACT</name>
<feature type="domain" description="Mechanosensitive ion channel MscS" evidence="8">
    <location>
        <begin position="128"/>
        <end position="193"/>
    </location>
</feature>
<comment type="similarity">
    <text evidence="2">Belongs to the MscS (TC 1.A.23) family.</text>
</comment>
<dbReference type="PANTHER" id="PTHR30221">
    <property type="entry name" value="SMALL-CONDUCTANCE MECHANOSENSITIVE CHANNEL"/>
    <property type="match status" value="1"/>
</dbReference>
<evidence type="ECO:0000256" key="2">
    <source>
        <dbReference type="ARBA" id="ARBA00008017"/>
    </source>
</evidence>
<dbReference type="SUPFAM" id="SSF82689">
    <property type="entry name" value="Mechanosensitive channel protein MscS (YggB), C-terminal domain"/>
    <property type="match status" value="1"/>
</dbReference>
<dbReference type="InterPro" id="IPR045275">
    <property type="entry name" value="MscS_archaea/bacteria_type"/>
</dbReference>
<dbReference type="KEGG" id="psel:GM415_07230"/>
<keyword evidence="11" id="KW-1185">Reference proteome</keyword>
<sequence length="303" mass="34072">MLAELNPALYVAGVSALSAIAYAWLHYRVTSFKNRRVDRIRKLVKEPETTAAMPTDVLTDKEEKQERRDMVRGVKTRFSVIRRTLVACVVVVWALALTLPFLGKLPSTMISVMVAISTAVIGIAARPLVENLISGIVISFSRQLRVGDTLMMDGQYGTVEDISITHTKIKTWDWKRYVIPNSRMLNKEFVNLTLNDSLLWAYLEFSVSYEADLDEVSRIARKVAAESEHHNDQEEPQFWVMRMDRESVVCWIAAWAETPGEAWNLKSDIATRLVRVFREKGIPTHAANVNLRGGPAAAPSAGL</sequence>
<dbReference type="Pfam" id="PF00924">
    <property type="entry name" value="MS_channel_2nd"/>
    <property type="match status" value="1"/>
</dbReference>
<feature type="transmembrane region" description="Helical" evidence="7">
    <location>
        <begin position="80"/>
        <end position="102"/>
    </location>
</feature>
<feature type="transmembrane region" description="Helical" evidence="7">
    <location>
        <begin position="6"/>
        <end position="25"/>
    </location>
</feature>
<comment type="subcellular location">
    <subcellularLocation>
        <location evidence="1">Cell membrane</location>
        <topology evidence="1">Multi-pass membrane protein</topology>
    </subcellularLocation>
</comment>
<evidence type="ECO:0000256" key="5">
    <source>
        <dbReference type="ARBA" id="ARBA00022989"/>
    </source>
</evidence>
<dbReference type="SUPFAM" id="SSF50182">
    <property type="entry name" value="Sm-like ribonucleoproteins"/>
    <property type="match status" value="1"/>
</dbReference>
<dbReference type="InterPro" id="IPR010920">
    <property type="entry name" value="LSM_dom_sf"/>
</dbReference>
<dbReference type="Gene3D" id="2.30.30.60">
    <property type="match status" value="1"/>
</dbReference>
<dbReference type="Pfam" id="PF21082">
    <property type="entry name" value="MS_channel_3rd"/>
    <property type="match status" value="1"/>
</dbReference>